<sequence>MAQKLSLGQSLDKLSSVLLWGINPKLCEGVYSSSTIILVLTMKGHTGLSANVLALPPLTVRYLCHKSL</sequence>
<dbReference type="Proteomes" id="UP000250235">
    <property type="component" value="Unassembled WGS sequence"/>
</dbReference>
<protein>
    <submittedName>
        <fullName evidence="1">Uncharacterized protein</fullName>
    </submittedName>
</protein>
<keyword evidence="2" id="KW-1185">Reference proteome</keyword>
<dbReference type="AlphaFoldDB" id="A0A2Z7ANX4"/>
<evidence type="ECO:0000313" key="2">
    <source>
        <dbReference type="Proteomes" id="UP000250235"/>
    </source>
</evidence>
<organism evidence="1 2">
    <name type="scientific">Dorcoceras hygrometricum</name>
    <dbReference type="NCBI Taxonomy" id="472368"/>
    <lineage>
        <taxon>Eukaryota</taxon>
        <taxon>Viridiplantae</taxon>
        <taxon>Streptophyta</taxon>
        <taxon>Embryophyta</taxon>
        <taxon>Tracheophyta</taxon>
        <taxon>Spermatophyta</taxon>
        <taxon>Magnoliopsida</taxon>
        <taxon>eudicotyledons</taxon>
        <taxon>Gunneridae</taxon>
        <taxon>Pentapetalae</taxon>
        <taxon>asterids</taxon>
        <taxon>lamiids</taxon>
        <taxon>Lamiales</taxon>
        <taxon>Gesneriaceae</taxon>
        <taxon>Didymocarpoideae</taxon>
        <taxon>Trichosporeae</taxon>
        <taxon>Loxocarpinae</taxon>
        <taxon>Dorcoceras</taxon>
    </lineage>
</organism>
<dbReference type="EMBL" id="KV013955">
    <property type="protein sequence ID" value="KZV23106.1"/>
    <property type="molecule type" value="Genomic_DNA"/>
</dbReference>
<reference evidence="1 2" key="1">
    <citation type="journal article" date="2015" name="Proc. Natl. Acad. Sci. U.S.A.">
        <title>The resurrection genome of Boea hygrometrica: A blueprint for survival of dehydration.</title>
        <authorList>
            <person name="Xiao L."/>
            <person name="Yang G."/>
            <person name="Zhang L."/>
            <person name="Yang X."/>
            <person name="Zhao S."/>
            <person name="Ji Z."/>
            <person name="Zhou Q."/>
            <person name="Hu M."/>
            <person name="Wang Y."/>
            <person name="Chen M."/>
            <person name="Xu Y."/>
            <person name="Jin H."/>
            <person name="Xiao X."/>
            <person name="Hu G."/>
            <person name="Bao F."/>
            <person name="Hu Y."/>
            <person name="Wan P."/>
            <person name="Li L."/>
            <person name="Deng X."/>
            <person name="Kuang T."/>
            <person name="Xiang C."/>
            <person name="Zhu J.K."/>
            <person name="Oliver M.J."/>
            <person name="He Y."/>
        </authorList>
    </citation>
    <scope>NUCLEOTIDE SEQUENCE [LARGE SCALE GENOMIC DNA]</scope>
    <source>
        <strain evidence="2">cv. XS01</strain>
    </source>
</reference>
<gene>
    <name evidence="1" type="ORF">F511_06630</name>
</gene>
<accession>A0A2Z7ANX4</accession>
<evidence type="ECO:0000313" key="1">
    <source>
        <dbReference type="EMBL" id="KZV23106.1"/>
    </source>
</evidence>
<name>A0A2Z7ANX4_9LAMI</name>
<proteinExistence type="predicted"/>